<dbReference type="OrthoDB" id="10043543at2759"/>
<reference evidence="2 3" key="1">
    <citation type="submission" date="2016-07" db="EMBL/GenBank/DDBJ databases">
        <title>Pervasive Adenine N6-methylation of Active Genes in Fungi.</title>
        <authorList>
            <consortium name="DOE Joint Genome Institute"/>
            <person name="Mondo S.J."/>
            <person name="Dannebaum R.O."/>
            <person name="Kuo R.C."/>
            <person name="Labutti K."/>
            <person name="Haridas S."/>
            <person name="Kuo A."/>
            <person name="Salamov A."/>
            <person name="Ahrendt S.R."/>
            <person name="Lipzen A."/>
            <person name="Sullivan W."/>
            <person name="Andreopoulos W.B."/>
            <person name="Clum A."/>
            <person name="Lindquist E."/>
            <person name="Daum C."/>
            <person name="Ramamoorthy G.K."/>
            <person name="Gryganskyi A."/>
            <person name="Culley D."/>
            <person name="Magnuson J.K."/>
            <person name="James T.Y."/>
            <person name="O'Malley M.A."/>
            <person name="Stajich J.E."/>
            <person name="Spatafora J.W."/>
            <person name="Visel A."/>
            <person name="Grigoriev I.V."/>
        </authorList>
    </citation>
    <scope>NUCLEOTIDE SEQUENCE [LARGE SCALE GENOMIC DNA]</scope>
    <source>
        <strain evidence="2 3">NRRL 2496</strain>
    </source>
</reference>
<dbReference type="AlphaFoldDB" id="A0A1X2H592"/>
<keyword evidence="1" id="KW-1133">Transmembrane helix</keyword>
<evidence type="ECO:0000313" key="3">
    <source>
        <dbReference type="Proteomes" id="UP000242180"/>
    </source>
</evidence>
<feature type="non-terminal residue" evidence="2">
    <location>
        <position position="226"/>
    </location>
</feature>
<proteinExistence type="predicted"/>
<feature type="transmembrane region" description="Helical" evidence="1">
    <location>
        <begin position="53"/>
        <end position="71"/>
    </location>
</feature>
<feature type="transmembrane region" description="Helical" evidence="1">
    <location>
        <begin position="77"/>
        <end position="97"/>
    </location>
</feature>
<sequence length="226" mass="25423">LVIVSAIDIGLPLALYYAIRTVLPDVYALLISGIPPFLLVIVKFIYKRRVDILGCLVVVAYVVSAVVSIISGDARAVLLRDSCMTATIGLLFGLSLLPIRTPWFDVRPLTFLIGQQMYQDAGPQVWYDAQGVRHEMPVMDWLWDAVRGPGRYYHYLLSAGWSFFLFAEFIVRVVLTVATTIPVDMIYLSGTIMTVIVVVTMTTFTIFTTIKLRRLGGKWMEENDYS</sequence>
<evidence type="ECO:0000256" key="1">
    <source>
        <dbReference type="SAM" id="Phobius"/>
    </source>
</evidence>
<feature type="transmembrane region" description="Helical" evidence="1">
    <location>
        <begin position="26"/>
        <end position="46"/>
    </location>
</feature>
<keyword evidence="3" id="KW-1185">Reference proteome</keyword>
<evidence type="ECO:0000313" key="2">
    <source>
        <dbReference type="EMBL" id="ORY93573.1"/>
    </source>
</evidence>
<dbReference type="InParanoid" id="A0A1X2H592"/>
<dbReference type="NCBIfam" id="NF041646">
    <property type="entry name" value="VC0807_fam"/>
    <property type="match status" value="1"/>
</dbReference>
<keyword evidence="1" id="KW-0812">Transmembrane</keyword>
<feature type="transmembrane region" description="Helical" evidence="1">
    <location>
        <begin position="186"/>
        <end position="210"/>
    </location>
</feature>
<feature type="transmembrane region" description="Helical" evidence="1">
    <location>
        <begin position="152"/>
        <end position="174"/>
    </location>
</feature>
<accession>A0A1X2H592</accession>
<organism evidence="2 3">
    <name type="scientific">Syncephalastrum racemosum</name>
    <name type="common">Filamentous fungus</name>
    <dbReference type="NCBI Taxonomy" id="13706"/>
    <lineage>
        <taxon>Eukaryota</taxon>
        <taxon>Fungi</taxon>
        <taxon>Fungi incertae sedis</taxon>
        <taxon>Mucoromycota</taxon>
        <taxon>Mucoromycotina</taxon>
        <taxon>Mucoromycetes</taxon>
        <taxon>Mucorales</taxon>
        <taxon>Syncephalastraceae</taxon>
        <taxon>Syncephalastrum</taxon>
    </lineage>
</organism>
<dbReference type="OMA" id="WMEENDY"/>
<dbReference type="Proteomes" id="UP000242180">
    <property type="component" value="Unassembled WGS sequence"/>
</dbReference>
<protein>
    <submittedName>
        <fullName evidence="2">Uncharacterized protein</fullName>
    </submittedName>
</protein>
<feature type="non-terminal residue" evidence="2">
    <location>
        <position position="1"/>
    </location>
</feature>
<dbReference type="EMBL" id="MCGN01000009">
    <property type="protein sequence ID" value="ORY93573.1"/>
    <property type="molecule type" value="Genomic_DNA"/>
</dbReference>
<keyword evidence="1" id="KW-0472">Membrane</keyword>
<name>A0A1X2H592_SYNRA</name>
<comment type="caution">
    <text evidence="2">The sequence shown here is derived from an EMBL/GenBank/DDBJ whole genome shotgun (WGS) entry which is preliminary data.</text>
</comment>
<gene>
    <name evidence="2" type="ORF">BCR43DRAFT_416587</name>
</gene>